<evidence type="ECO:0000256" key="1">
    <source>
        <dbReference type="ARBA" id="ARBA00022896"/>
    </source>
</evidence>
<dbReference type="PANTHER" id="PTHR24014:SF4">
    <property type="entry name" value="2-OXOGLUTARATE AND IRON-DEPENDENT OXYGENASE DOMAIN-CONTAINING PROTEIN 2"/>
    <property type="match status" value="1"/>
</dbReference>
<dbReference type="Proteomes" id="UP001352852">
    <property type="component" value="Unassembled WGS sequence"/>
</dbReference>
<name>A0ABU7E9U4_9TELE</name>
<keyword evidence="1" id="KW-0847">Vitamin C</keyword>
<feature type="non-terminal residue" evidence="2">
    <location>
        <position position="106"/>
    </location>
</feature>
<proteinExistence type="predicted"/>
<reference evidence="2 3" key="1">
    <citation type="submission" date="2021-06" db="EMBL/GenBank/DDBJ databases">
        <authorList>
            <person name="Palmer J.M."/>
        </authorList>
    </citation>
    <scope>NUCLEOTIDE SEQUENCE [LARGE SCALE GENOMIC DNA]</scope>
    <source>
        <strain evidence="2 3">CL_MEX2019</strain>
        <tissue evidence="2">Muscle</tissue>
    </source>
</reference>
<dbReference type="EMBL" id="JAHUTJ010047797">
    <property type="protein sequence ID" value="MED6282549.1"/>
    <property type="molecule type" value="Genomic_DNA"/>
</dbReference>
<dbReference type="PANTHER" id="PTHR24014">
    <property type="entry name" value="2-OXOGLUTARATE AND IRON-DEPENDENT OXYGENASE DOMAIN-CONTAINING PROTEIN 2"/>
    <property type="match status" value="1"/>
</dbReference>
<accession>A0ABU7E9U4</accession>
<evidence type="ECO:0000313" key="2">
    <source>
        <dbReference type="EMBL" id="MED6282549.1"/>
    </source>
</evidence>
<sequence>MSTICRYLMSAPCSLPGYYCTKTPHQNFISPQESYLAPKLKQIVEYCRSSGTCEGLVELLEDVGAPGVYRFPVFEKNFCEELVEELEHFEESSAPKGRPNTMNHYG</sequence>
<dbReference type="Pfam" id="PF25238">
    <property type="entry name" value="OGFOD2-like"/>
    <property type="match status" value="1"/>
</dbReference>
<protein>
    <submittedName>
        <fullName evidence="2">Uncharacterized protein</fullName>
    </submittedName>
</protein>
<evidence type="ECO:0000313" key="3">
    <source>
        <dbReference type="Proteomes" id="UP001352852"/>
    </source>
</evidence>
<gene>
    <name evidence="2" type="ORF">CHARACLAT_033275</name>
</gene>
<keyword evidence="3" id="KW-1185">Reference proteome</keyword>
<comment type="caution">
    <text evidence="2">The sequence shown here is derived from an EMBL/GenBank/DDBJ whole genome shotgun (WGS) entry which is preliminary data.</text>
</comment>
<organism evidence="2 3">
    <name type="scientific">Characodon lateralis</name>
    <dbReference type="NCBI Taxonomy" id="208331"/>
    <lineage>
        <taxon>Eukaryota</taxon>
        <taxon>Metazoa</taxon>
        <taxon>Chordata</taxon>
        <taxon>Craniata</taxon>
        <taxon>Vertebrata</taxon>
        <taxon>Euteleostomi</taxon>
        <taxon>Actinopterygii</taxon>
        <taxon>Neopterygii</taxon>
        <taxon>Teleostei</taxon>
        <taxon>Neoteleostei</taxon>
        <taxon>Acanthomorphata</taxon>
        <taxon>Ovalentaria</taxon>
        <taxon>Atherinomorphae</taxon>
        <taxon>Cyprinodontiformes</taxon>
        <taxon>Goodeidae</taxon>
        <taxon>Characodon</taxon>
    </lineage>
</organism>